<dbReference type="Proteomes" id="UP000286806">
    <property type="component" value="Unassembled WGS sequence"/>
</dbReference>
<dbReference type="Pfam" id="PF02698">
    <property type="entry name" value="DUF218"/>
    <property type="match status" value="1"/>
</dbReference>
<keyword evidence="1" id="KW-1133">Transmembrane helix</keyword>
<dbReference type="CDD" id="cd06259">
    <property type="entry name" value="YdcF-like"/>
    <property type="match status" value="1"/>
</dbReference>
<keyword evidence="1" id="KW-0812">Transmembrane</keyword>
<gene>
    <name evidence="3" type="ORF">SFMTTN_1681</name>
</gene>
<feature type="transmembrane region" description="Helical" evidence="1">
    <location>
        <begin position="37"/>
        <end position="56"/>
    </location>
</feature>
<keyword evidence="1" id="KW-0472">Membrane</keyword>
<protein>
    <submittedName>
        <fullName evidence="3">Putative membrane protein</fullName>
    </submittedName>
</protein>
<proteinExistence type="predicted"/>
<comment type="caution">
    <text evidence="3">The sequence shown here is derived from an EMBL/GenBank/DDBJ whole genome shotgun (WGS) entry which is preliminary data.</text>
</comment>
<dbReference type="InterPro" id="IPR051599">
    <property type="entry name" value="Cell_Envelope_Assoc"/>
</dbReference>
<dbReference type="EMBL" id="BGOW01000014">
    <property type="protein sequence ID" value="GBL45870.1"/>
    <property type="molecule type" value="Genomic_DNA"/>
</dbReference>
<dbReference type="PANTHER" id="PTHR30336:SF4">
    <property type="entry name" value="ENVELOPE BIOGENESIS FACTOR ELYC"/>
    <property type="match status" value="1"/>
</dbReference>
<evidence type="ECO:0000313" key="4">
    <source>
        <dbReference type="Proteomes" id="UP000286806"/>
    </source>
</evidence>
<keyword evidence="4" id="KW-1185">Reference proteome</keyword>
<dbReference type="Gene3D" id="3.40.50.620">
    <property type="entry name" value="HUPs"/>
    <property type="match status" value="1"/>
</dbReference>
<dbReference type="InterPro" id="IPR014729">
    <property type="entry name" value="Rossmann-like_a/b/a_fold"/>
</dbReference>
<reference evidence="3 4" key="1">
    <citation type="journal article" date="2019" name="Front. Microbiol.">
        <title>Genomes of Neutrophilic Sulfur-Oxidizing Chemolithoautotrophs Representing 9 Proteobacterial Species From 8 Genera.</title>
        <authorList>
            <person name="Watanabe T."/>
            <person name="Kojima H."/>
            <person name="Umezawa K."/>
            <person name="Hori C."/>
            <person name="Takasuka T.E."/>
            <person name="Kato Y."/>
            <person name="Fukui M."/>
        </authorList>
    </citation>
    <scope>NUCLEOTIDE SEQUENCE [LARGE SCALE GENOMIC DNA]</scope>
    <source>
        <strain evidence="3 4">TTN</strain>
    </source>
</reference>
<organism evidence="3 4">
    <name type="scientific">Sulfuriferula multivorans</name>
    <dbReference type="NCBI Taxonomy" id="1559896"/>
    <lineage>
        <taxon>Bacteria</taxon>
        <taxon>Pseudomonadati</taxon>
        <taxon>Pseudomonadota</taxon>
        <taxon>Betaproteobacteria</taxon>
        <taxon>Nitrosomonadales</taxon>
        <taxon>Sulfuricellaceae</taxon>
        <taxon>Sulfuriferula</taxon>
    </lineage>
</organism>
<dbReference type="GO" id="GO:0000270">
    <property type="term" value="P:peptidoglycan metabolic process"/>
    <property type="evidence" value="ECO:0007669"/>
    <property type="project" value="TreeGrafter"/>
</dbReference>
<dbReference type="GO" id="GO:0043164">
    <property type="term" value="P:Gram-negative-bacterium-type cell wall biogenesis"/>
    <property type="evidence" value="ECO:0007669"/>
    <property type="project" value="TreeGrafter"/>
</dbReference>
<dbReference type="InterPro" id="IPR003848">
    <property type="entry name" value="DUF218"/>
</dbReference>
<dbReference type="GO" id="GO:0005886">
    <property type="term" value="C:plasma membrane"/>
    <property type="evidence" value="ECO:0007669"/>
    <property type="project" value="TreeGrafter"/>
</dbReference>
<dbReference type="PANTHER" id="PTHR30336">
    <property type="entry name" value="INNER MEMBRANE PROTEIN, PROBABLE PERMEASE"/>
    <property type="match status" value="1"/>
</dbReference>
<feature type="transmembrane region" description="Helical" evidence="1">
    <location>
        <begin position="12"/>
        <end position="30"/>
    </location>
</feature>
<accession>A0A401JE67</accession>
<evidence type="ECO:0000259" key="2">
    <source>
        <dbReference type="Pfam" id="PF02698"/>
    </source>
</evidence>
<name>A0A401JE67_9PROT</name>
<dbReference type="OrthoDB" id="9809813at2"/>
<sequence length="248" mass="27390">MNWLATNLISSLLLPPLNLILLGFAGFFLLRRRPALARVLIFVSLAFLGILSMPAVGNRLLAQLEPYPALNPAHLPQADAIVILGAGTYFDAPEYGGDTVDSLALERLRYGARLARLTGLPILVTGGKPAGGKPQATMMQTSLVQDFHVPARWEESHSNTTWENARNSYALLAPTDIRRIFLVTHAWHLPRAVYSFEKAGFRVIPAGTGFTLANKIRIMDFIPQPRGLQASYYAMHEAIGLIWYRLKG</sequence>
<evidence type="ECO:0000313" key="3">
    <source>
        <dbReference type="EMBL" id="GBL45870.1"/>
    </source>
</evidence>
<evidence type="ECO:0000256" key="1">
    <source>
        <dbReference type="SAM" id="Phobius"/>
    </source>
</evidence>
<dbReference type="AlphaFoldDB" id="A0A401JE67"/>
<feature type="domain" description="DUF218" evidence="2">
    <location>
        <begin position="79"/>
        <end position="240"/>
    </location>
</feature>